<comment type="caution">
    <text evidence="2">The sequence shown here is derived from an EMBL/GenBank/DDBJ whole genome shotgun (WGS) entry which is preliminary data.</text>
</comment>
<accession>A0ABD5IX69</accession>
<dbReference type="Pfam" id="PF01547">
    <property type="entry name" value="SBP_bac_1"/>
    <property type="match status" value="1"/>
</dbReference>
<feature type="chain" id="PRO_5044854995" evidence="1">
    <location>
        <begin position="26"/>
        <end position="442"/>
    </location>
</feature>
<sequence length="442" mass="49912">MKKKGFVQMAAALLTVALISAGCQNAGKDTGAKEGKSSQTVTFDFWAAPNPTQQAFWKSMADEYMKDHPNVKIKVSPMPESPSSEAGIQSAIASGHAPAVSENISRGFAAQLASSRAIVPLDELKGFDELIEQRNMKTTISSWEFADQHQYVLPIYSNAMLFGWRMDILKELGYQEPPKTYSEVMEVGQKLKEKYPDKFLWARADLVKPTWWARWFDFFMLYNAASDGNNFIKGNQLVVDDQAGVKTLQFFKELQKNDLLLTREATDPFENATSIMVDLGPWTFPYWAEKFPEMKFQQNYALSLPPVPDDVDPNKAKTFADTKGLVIYASATKEQQQAAFDFILWVYSDVKHDLDWFKQTNLPPARDDLSTNEAFVSYLEENPQLKQYAENIPNAIPPVDNEKTVEIQELIGKEALTPVIKGQKTPEKAWEDMKKAIDGVLK</sequence>
<dbReference type="PANTHER" id="PTHR43649:SF13">
    <property type="entry name" value="CARBOHYDRATE ABC TRANSPORTER SUBSTRATE-BINDING PROTEIN"/>
    <property type="match status" value="1"/>
</dbReference>
<dbReference type="InterPro" id="IPR050490">
    <property type="entry name" value="Bact_solute-bd_prot1"/>
</dbReference>
<evidence type="ECO:0000256" key="1">
    <source>
        <dbReference type="SAM" id="SignalP"/>
    </source>
</evidence>
<dbReference type="EMBL" id="JARTLI010000019">
    <property type="protein sequence ID" value="MED5052389.1"/>
    <property type="molecule type" value="Genomic_DNA"/>
</dbReference>
<dbReference type="PANTHER" id="PTHR43649">
    <property type="entry name" value="ARABINOSE-BINDING PROTEIN-RELATED"/>
    <property type="match status" value="1"/>
</dbReference>
<dbReference type="InterPro" id="IPR006059">
    <property type="entry name" value="SBP"/>
</dbReference>
<gene>
    <name evidence="2" type="ORF">P9850_11030</name>
</gene>
<feature type="signal peptide" evidence="1">
    <location>
        <begin position="1"/>
        <end position="25"/>
    </location>
</feature>
<dbReference type="Proteomes" id="UP001339962">
    <property type="component" value="Unassembled WGS sequence"/>
</dbReference>
<proteinExistence type="predicted"/>
<protein>
    <submittedName>
        <fullName evidence="2">ABC transporter substrate-binding protein</fullName>
    </submittedName>
</protein>
<evidence type="ECO:0000313" key="2">
    <source>
        <dbReference type="EMBL" id="MED5052389.1"/>
    </source>
</evidence>
<dbReference type="RefSeq" id="WP_328218592.1">
    <property type="nucleotide sequence ID" value="NZ_JARTLI010000019.1"/>
</dbReference>
<evidence type="ECO:0000313" key="3">
    <source>
        <dbReference type="Proteomes" id="UP001339962"/>
    </source>
</evidence>
<keyword evidence="1" id="KW-0732">Signal</keyword>
<dbReference type="PROSITE" id="PS51257">
    <property type="entry name" value="PROKAR_LIPOPROTEIN"/>
    <property type="match status" value="1"/>
</dbReference>
<dbReference type="AlphaFoldDB" id="A0ABD5IX69"/>
<dbReference type="Gene3D" id="3.40.190.10">
    <property type="entry name" value="Periplasmic binding protein-like II"/>
    <property type="match status" value="2"/>
</dbReference>
<organism evidence="2 3">
    <name type="scientific">Anoxybacteroides rupiense</name>
    <dbReference type="NCBI Taxonomy" id="311460"/>
    <lineage>
        <taxon>Bacteria</taxon>
        <taxon>Bacillati</taxon>
        <taxon>Bacillota</taxon>
        <taxon>Bacilli</taxon>
        <taxon>Bacillales</taxon>
        <taxon>Anoxybacillaceae</taxon>
        <taxon>Anoxybacteroides</taxon>
    </lineage>
</organism>
<reference evidence="2 3" key="1">
    <citation type="submission" date="2023-03" db="EMBL/GenBank/DDBJ databases">
        <title>Bacillus Genome Sequencing.</title>
        <authorList>
            <person name="Dunlap C."/>
        </authorList>
    </citation>
    <scope>NUCLEOTIDE SEQUENCE [LARGE SCALE GENOMIC DNA]</scope>
    <source>
        <strain evidence="2 3">NRS-38</strain>
    </source>
</reference>
<dbReference type="SUPFAM" id="SSF53850">
    <property type="entry name" value="Periplasmic binding protein-like II"/>
    <property type="match status" value="1"/>
</dbReference>
<name>A0ABD5IX69_9BACL</name>